<keyword evidence="5 6" id="KW-0472">Membrane</keyword>
<keyword evidence="9" id="KW-1185">Reference proteome</keyword>
<dbReference type="InterPro" id="IPR020846">
    <property type="entry name" value="MFS_dom"/>
</dbReference>
<feature type="transmembrane region" description="Helical" evidence="6">
    <location>
        <begin position="428"/>
        <end position="447"/>
    </location>
</feature>
<dbReference type="PROSITE" id="PS50850">
    <property type="entry name" value="MFS"/>
    <property type="match status" value="1"/>
</dbReference>
<feature type="transmembrane region" description="Helical" evidence="6">
    <location>
        <begin position="303"/>
        <end position="320"/>
    </location>
</feature>
<dbReference type="Proteomes" id="UP000199529">
    <property type="component" value="Unassembled WGS sequence"/>
</dbReference>
<evidence type="ECO:0000256" key="3">
    <source>
        <dbReference type="ARBA" id="ARBA00022692"/>
    </source>
</evidence>
<dbReference type="PANTHER" id="PTHR42718">
    <property type="entry name" value="MAJOR FACILITATOR SUPERFAMILY MULTIDRUG TRANSPORTER MFSC"/>
    <property type="match status" value="1"/>
</dbReference>
<sequence length="465" mass="47749">MNESSYASRLTAAGVVAVSIGNFLVAFDASSVNVALPSITASLQASQAEQQWFLDAYTIPLCVFLLTAGVAGDRFGVARVYRVSTAVFAVASLLCALPMSSWQLIAARVLQGASASFMLPMTLSILTKGIPDLTRRARAIGGWGVVGGVAIATAPLAGGLITQFVGWQWLFLVNIPVCAFALVLIRGFRDPVAAPERRFTVLPQLLFCLALTFLAGSLIEGAHSSFANPVVVAALVGFAVALGALALTQAKATTPLVPRALFTHRPYLLVILSGGLYQIGSYGSLLVLALFLQQEHGLNAEQAGYAALPCCVAWLCGNLLASRVTPGVRRRIILTATLIGGVGGASVAVLSVTGSLGATLAATALIGVPSGLLASLLSAEAMHLCPPEISGAASGLLNTSRQVGMTIAIAVLGGLGFAYQLLVPMLVVAGAFLLVGVSCLSAFALRADHGRADAPKQPVAADGSR</sequence>
<feature type="transmembrane region" description="Helical" evidence="6">
    <location>
        <begin position="52"/>
        <end position="71"/>
    </location>
</feature>
<evidence type="ECO:0000313" key="9">
    <source>
        <dbReference type="Proteomes" id="UP000199529"/>
    </source>
</evidence>
<dbReference type="OrthoDB" id="7375466at2"/>
<evidence type="ECO:0000313" key="8">
    <source>
        <dbReference type="EMBL" id="SDX21595.1"/>
    </source>
</evidence>
<dbReference type="InterPro" id="IPR011701">
    <property type="entry name" value="MFS"/>
</dbReference>
<evidence type="ECO:0000256" key="4">
    <source>
        <dbReference type="ARBA" id="ARBA00022989"/>
    </source>
</evidence>
<dbReference type="GO" id="GO:0022857">
    <property type="term" value="F:transmembrane transporter activity"/>
    <property type="evidence" value="ECO:0007669"/>
    <property type="project" value="InterPro"/>
</dbReference>
<dbReference type="RefSeq" id="WP_093264843.1">
    <property type="nucleotide sequence ID" value="NZ_FNOK01000008.1"/>
</dbReference>
<gene>
    <name evidence="8" type="ORF">SAMN05216215_1008215</name>
</gene>
<dbReference type="SUPFAM" id="SSF103473">
    <property type="entry name" value="MFS general substrate transporter"/>
    <property type="match status" value="1"/>
</dbReference>
<dbReference type="PANTHER" id="PTHR42718:SF9">
    <property type="entry name" value="MAJOR FACILITATOR SUPERFAMILY MULTIDRUG TRANSPORTER MFSC"/>
    <property type="match status" value="1"/>
</dbReference>
<dbReference type="GO" id="GO:0005886">
    <property type="term" value="C:plasma membrane"/>
    <property type="evidence" value="ECO:0007669"/>
    <property type="project" value="UniProtKB-SubCell"/>
</dbReference>
<feature type="transmembrane region" description="Helical" evidence="6">
    <location>
        <begin position="200"/>
        <end position="219"/>
    </location>
</feature>
<comment type="subcellular location">
    <subcellularLocation>
        <location evidence="1">Cell membrane</location>
        <topology evidence="1">Multi-pass membrane protein</topology>
    </subcellularLocation>
</comment>
<evidence type="ECO:0000256" key="5">
    <source>
        <dbReference type="ARBA" id="ARBA00023136"/>
    </source>
</evidence>
<dbReference type="InterPro" id="IPR036259">
    <property type="entry name" value="MFS_trans_sf"/>
</dbReference>
<feature type="transmembrane region" description="Helical" evidence="6">
    <location>
        <begin position="403"/>
        <end position="422"/>
    </location>
</feature>
<evidence type="ECO:0000256" key="6">
    <source>
        <dbReference type="SAM" id="Phobius"/>
    </source>
</evidence>
<feature type="transmembrane region" description="Helical" evidence="6">
    <location>
        <begin position="105"/>
        <end position="127"/>
    </location>
</feature>
<feature type="transmembrane region" description="Helical" evidence="6">
    <location>
        <begin position="267"/>
        <end position="291"/>
    </location>
</feature>
<feature type="transmembrane region" description="Helical" evidence="6">
    <location>
        <begin position="332"/>
        <end position="352"/>
    </location>
</feature>
<name>A0A1H2ZW44_9PSEU</name>
<dbReference type="EMBL" id="FNOK01000008">
    <property type="protein sequence ID" value="SDX21595.1"/>
    <property type="molecule type" value="Genomic_DNA"/>
</dbReference>
<feature type="transmembrane region" description="Helical" evidence="6">
    <location>
        <begin position="12"/>
        <end position="32"/>
    </location>
</feature>
<feature type="transmembrane region" description="Helical" evidence="6">
    <location>
        <begin position="167"/>
        <end position="188"/>
    </location>
</feature>
<evidence type="ECO:0000256" key="1">
    <source>
        <dbReference type="ARBA" id="ARBA00004651"/>
    </source>
</evidence>
<protein>
    <submittedName>
        <fullName evidence="8">Predicted arabinose efflux permease, MFS family</fullName>
    </submittedName>
</protein>
<evidence type="ECO:0000256" key="2">
    <source>
        <dbReference type="ARBA" id="ARBA00022448"/>
    </source>
</evidence>
<feature type="transmembrane region" description="Helical" evidence="6">
    <location>
        <begin position="139"/>
        <end position="161"/>
    </location>
</feature>
<dbReference type="STRING" id="418495.SAMN05216215_1008215"/>
<dbReference type="Gene3D" id="1.20.1250.20">
    <property type="entry name" value="MFS general substrate transporter like domains"/>
    <property type="match status" value="1"/>
</dbReference>
<organism evidence="8 9">
    <name type="scientific">Saccharopolyspora shandongensis</name>
    <dbReference type="NCBI Taxonomy" id="418495"/>
    <lineage>
        <taxon>Bacteria</taxon>
        <taxon>Bacillati</taxon>
        <taxon>Actinomycetota</taxon>
        <taxon>Actinomycetes</taxon>
        <taxon>Pseudonocardiales</taxon>
        <taxon>Pseudonocardiaceae</taxon>
        <taxon>Saccharopolyspora</taxon>
    </lineage>
</organism>
<evidence type="ECO:0000259" key="7">
    <source>
        <dbReference type="PROSITE" id="PS50850"/>
    </source>
</evidence>
<keyword evidence="3 6" id="KW-0812">Transmembrane</keyword>
<feature type="transmembrane region" description="Helical" evidence="6">
    <location>
        <begin position="80"/>
        <end position="99"/>
    </location>
</feature>
<proteinExistence type="predicted"/>
<keyword evidence="2" id="KW-0813">Transport</keyword>
<accession>A0A1H2ZW44</accession>
<keyword evidence="4 6" id="KW-1133">Transmembrane helix</keyword>
<dbReference type="Gene3D" id="1.20.1720.10">
    <property type="entry name" value="Multidrug resistance protein D"/>
    <property type="match status" value="1"/>
</dbReference>
<dbReference type="AlphaFoldDB" id="A0A1H2ZW44"/>
<dbReference type="CDD" id="cd17321">
    <property type="entry name" value="MFS_MMR_MDR_like"/>
    <property type="match status" value="1"/>
</dbReference>
<feature type="domain" description="Major facilitator superfamily (MFS) profile" evidence="7">
    <location>
        <begin position="14"/>
        <end position="448"/>
    </location>
</feature>
<reference evidence="9" key="1">
    <citation type="submission" date="2016-10" db="EMBL/GenBank/DDBJ databases">
        <authorList>
            <person name="Varghese N."/>
            <person name="Submissions S."/>
        </authorList>
    </citation>
    <scope>NUCLEOTIDE SEQUENCE [LARGE SCALE GENOMIC DNA]</scope>
    <source>
        <strain evidence="9">CGMCC 4.3530</strain>
    </source>
</reference>
<dbReference type="Pfam" id="PF07690">
    <property type="entry name" value="MFS_1"/>
    <property type="match status" value="1"/>
</dbReference>
<feature type="transmembrane region" description="Helical" evidence="6">
    <location>
        <begin position="225"/>
        <end position="247"/>
    </location>
</feature>
<feature type="transmembrane region" description="Helical" evidence="6">
    <location>
        <begin position="358"/>
        <end position="382"/>
    </location>
</feature>